<proteinExistence type="predicted"/>
<reference evidence="1 2" key="1">
    <citation type="journal article" date="2019" name="Sci. Rep.">
        <title>Orb-weaving spider Araneus ventricosus genome elucidates the spidroin gene catalogue.</title>
        <authorList>
            <person name="Kono N."/>
            <person name="Nakamura H."/>
            <person name="Ohtoshi R."/>
            <person name="Moran D.A.P."/>
            <person name="Shinohara A."/>
            <person name="Yoshida Y."/>
            <person name="Fujiwara M."/>
            <person name="Mori M."/>
            <person name="Tomita M."/>
            <person name="Arakawa K."/>
        </authorList>
    </citation>
    <scope>NUCLEOTIDE SEQUENCE [LARGE SCALE GENOMIC DNA]</scope>
</reference>
<protein>
    <submittedName>
        <fullName evidence="1">Uncharacterized protein</fullName>
    </submittedName>
</protein>
<gene>
    <name evidence="1" type="ORF">AVEN_216419_1</name>
</gene>
<evidence type="ECO:0000313" key="2">
    <source>
        <dbReference type="Proteomes" id="UP000499080"/>
    </source>
</evidence>
<evidence type="ECO:0000313" key="1">
    <source>
        <dbReference type="EMBL" id="GBM59341.1"/>
    </source>
</evidence>
<accession>A0A4Y2H2I8</accession>
<keyword evidence="2" id="KW-1185">Reference proteome</keyword>
<sequence>MGSSVLPLLSPTSTTPPRFTQSGVRCWFGVEGWLASTYQCNSEPRDYQECSQVHEPRVRGCRFLGVAYQRQVAYFSRDFQSADHTAFFGTPEPETSFETPNPILSLVSPRTSVFIHSFREWSSAYLSFTG</sequence>
<name>A0A4Y2H2I8_ARAVE</name>
<organism evidence="1 2">
    <name type="scientific">Araneus ventricosus</name>
    <name type="common">Orbweaver spider</name>
    <name type="synonym">Epeira ventricosa</name>
    <dbReference type="NCBI Taxonomy" id="182803"/>
    <lineage>
        <taxon>Eukaryota</taxon>
        <taxon>Metazoa</taxon>
        <taxon>Ecdysozoa</taxon>
        <taxon>Arthropoda</taxon>
        <taxon>Chelicerata</taxon>
        <taxon>Arachnida</taxon>
        <taxon>Araneae</taxon>
        <taxon>Araneomorphae</taxon>
        <taxon>Entelegynae</taxon>
        <taxon>Araneoidea</taxon>
        <taxon>Araneidae</taxon>
        <taxon>Araneus</taxon>
    </lineage>
</organism>
<dbReference type="EMBL" id="BGPR01001677">
    <property type="protein sequence ID" value="GBM59341.1"/>
    <property type="molecule type" value="Genomic_DNA"/>
</dbReference>
<comment type="caution">
    <text evidence="1">The sequence shown here is derived from an EMBL/GenBank/DDBJ whole genome shotgun (WGS) entry which is preliminary data.</text>
</comment>
<dbReference type="Proteomes" id="UP000499080">
    <property type="component" value="Unassembled WGS sequence"/>
</dbReference>
<dbReference type="AlphaFoldDB" id="A0A4Y2H2I8"/>